<gene>
    <name evidence="2" type="ORF">D9613_004871</name>
</gene>
<dbReference type="Proteomes" id="UP000521872">
    <property type="component" value="Unassembled WGS sequence"/>
</dbReference>
<evidence type="ECO:0000256" key="1">
    <source>
        <dbReference type="SAM" id="SignalP"/>
    </source>
</evidence>
<sequence length="575" mass="65660">MSLPARVMIIIVLPALHCAWCYGYQPLRAAAQFLSLVQQPRNAWIIEEELFYSGTFPLSSAWAVNLQDADDILVETCNIGRALPVDEGIGHGGNDDGMTVLDISDPSYCFFSVDYLGRNAAHVQTMVPLSAETYVRAYSEELQVEKLEEVEKRVQAAIRSLDRYPIISLNTLHATWPDVYYVLEVPDSLRFELNSSTPETLRTSNVQNNDSDRDVDLLVVPTLVDLIFRRAVERAISKKAIEKLGAFFNRLLNGQPWMNAIEDINISGTAHFNISHLKELLVHLPSVRRVNLWNTSVANHELKQHLDTHPCLFYRIEGLIHPVFFTYSSSLSPATSFIVTDPYTINEYGDGAFITLLPYFLPAQLVQGFLDILGPILNTRQQGKMDAFESWKLEENSLWIGTFASEVRPEGTRWSERTIPYIPSCGKEQFHPRQWFFVLDLKKNRYAFGRFIPGVGESLYAKLGRLKAKWIGDKYGLHTEVMKVVNKTRTKAKHRRRLLELFDVYSFFRALEEEGRPPPDRQALNELLGVFTKLSSLPARPYYEEKGPALKLMPQKDLEEAVSHIPWPTPRPRPY</sequence>
<reference evidence="2 3" key="1">
    <citation type="submission" date="2019-12" db="EMBL/GenBank/DDBJ databases">
        <authorList>
            <person name="Floudas D."/>
            <person name="Bentzer J."/>
            <person name="Ahren D."/>
            <person name="Johansson T."/>
            <person name="Persson P."/>
            <person name="Tunlid A."/>
        </authorList>
    </citation>
    <scope>NUCLEOTIDE SEQUENCE [LARGE SCALE GENOMIC DNA]</scope>
    <source>
        <strain evidence="2 3">CBS 102.39</strain>
    </source>
</reference>
<evidence type="ECO:0000313" key="3">
    <source>
        <dbReference type="Proteomes" id="UP000521872"/>
    </source>
</evidence>
<name>A0A8H4QYS5_9AGAR</name>
<protein>
    <submittedName>
        <fullName evidence="2">Uncharacterized protein</fullName>
    </submittedName>
</protein>
<feature type="chain" id="PRO_5034230966" evidence="1">
    <location>
        <begin position="24"/>
        <end position="575"/>
    </location>
</feature>
<comment type="caution">
    <text evidence="2">The sequence shown here is derived from an EMBL/GenBank/DDBJ whole genome shotgun (WGS) entry which is preliminary data.</text>
</comment>
<evidence type="ECO:0000313" key="2">
    <source>
        <dbReference type="EMBL" id="KAF4619150.1"/>
    </source>
</evidence>
<feature type="signal peptide" evidence="1">
    <location>
        <begin position="1"/>
        <end position="23"/>
    </location>
</feature>
<keyword evidence="1" id="KW-0732">Signal</keyword>
<keyword evidence="3" id="KW-1185">Reference proteome</keyword>
<proteinExistence type="predicted"/>
<organism evidence="2 3">
    <name type="scientific">Agrocybe pediades</name>
    <dbReference type="NCBI Taxonomy" id="84607"/>
    <lineage>
        <taxon>Eukaryota</taxon>
        <taxon>Fungi</taxon>
        <taxon>Dikarya</taxon>
        <taxon>Basidiomycota</taxon>
        <taxon>Agaricomycotina</taxon>
        <taxon>Agaricomycetes</taxon>
        <taxon>Agaricomycetidae</taxon>
        <taxon>Agaricales</taxon>
        <taxon>Agaricineae</taxon>
        <taxon>Strophariaceae</taxon>
        <taxon>Agrocybe</taxon>
    </lineage>
</organism>
<dbReference type="EMBL" id="JAACJL010000016">
    <property type="protein sequence ID" value="KAF4619150.1"/>
    <property type="molecule type" value="Genomic_DNA"/>
</dbReference>
<dbReference type="AlphaFoldDB" id="A0A8H4QYS5"/>
<accession>A0A8H4QYS5</accession>